<evidence type="ECO:0000313" key="2">
    <source>
        <dbReference type="Proteomes" id="UP000675781"/>
    </source>
</evidence>
<accession>A0A941ETQ5</accession>
<comment type="caution">
    <text evidence="1">The sequence shown here is derived from an EMBL/GenBank/DDBJ whole genome shotgun (WGS) entry which is preliminary data.</text>
</comment>
<gene>
    <name evidence="1" type="ORF">KDL01_16670</name>
</gene>
<sequence>MAGLRTCFVVISDVLDDAFEDLALSIEAFCPGADVAWYNSGRRRDVPCGLERVVPDRPLRQRRITPAFFDVFEWAGDRDYDCVVNVETDLAFIKPGFLDFVGSRLRDVDYLATGLRYRVPAITMWPPYRSLGEHRAELAEILGIDHFNRAFGSVQVFGRGYIRALLSSGRLPAVRAFVERNHRPERSSSLHELILPTLAEGLGVRSGSFPDHMTGFNRFRPHQSELDLSAARAAADVFFVNPIRRGAEDPVRRSVRELVRTVRSADV</sequence>
<keyword evidence="2" id="KW-1185">Reference proteome</keyword>
<proteinExistence type="predicted"/>
<protein>
    <submittedName>
        <fullName evidence="1">Uncharacterized protein</fullName>
    </submittedName>
</protein>
<evidence type="ECO:0000313" key="1">
    <source>
        <dbReference type="EMBL" id="MBR7834909.1"/>
    </source>
</evidence>
<organism evidence="1 2">
    <name type="scientific">Actinospica durhamensis</name>
    <dbReference type="NCBI Taxonomy" id="1508375"/>
    <lineage>
        <taxon>Bacteria</taxon>
        <taxon>Bacillati</taxon>
        <taxon>Actinomycetota</taxon>
        <taxon>Actinomycetes</taxon>
        <taxon>Catenulisporales</taxon>
        <taxon>Actinospicaceae</taxon>
        <taxon>Actinospica</taxon>
    </lineage>
</organism>
<dbReference type="Proteomes" id="UP000675781">
    <property type="component" value="Unassembled WGS sequence"/>
</dbReference>
<dbReference type="RefSeq" id="WP_212529425.1">
    <property type="nucleotide sequence ID" value="NZ_JAGSOG010000075.1"/>
</dbReference>
<name>A0A941ETQ5_9ACTN</name>
<dbReference type="EMBL" id="JAGSOG010000075">
    <property type="protein sequence ID" value="MBR7834909.1"/>
    <property type="molecule type" value="Genomic_DNA"/>
</dbReference>
<dbReference type="AlphaFoldDB" id="A0A941ETQ5"/>
<reference evidence="1" key="1">
    <citation type="submission" date="2021-04" db="EMBL/GenBank/DDBJ databases">
        <title>Genome based classification of Actinospica acidithermotolerans sp. nov., an actinobacterium isolated from an Indonesian hot spring.</title>
        <authorList>
            <person name="Kusuma A.B."/>
            <person name="Putra K.E."/>
            <person name="Nafisah S."/>
            <person name="Loh J."/>
            <person name="Nouioui I."/>
            <person name="Goodfellow M."/>
        </authorList>
    </citation>
    <scope>NUCLEOTIDE SEQUENCE</scope>
    <source>
        <strain evidence="1">CSCA 57</strain>
    </source>
</reference>